<gene>
    <name evidence="3" type="ORF">QTG54_012387</name>
</gene>
<feature type="compositionally biased region" description="Low complexity" evidence="1">
    <location>
        <begin position="117"/>
        <end position="143"/>
    </location>
</feature>
<feature type="transmembrane region" description="Helical" evidence="2">
    <location>
        <begin position="56"/>
        <end position="78"/>
    </location>
</feature>
<evidence type="ECO:0000256" key="1">
    <source>
        <dbReference type="SAM" id="MobiDB-lite"/>
    </source>
</evidence>
<feature type="transmembrane region" description="Helical" evidence="2">
    <location>
        <begin position="167"/>
        <end position="185"/>
    </location>
</feature>
<feature type="region of interest" description="Disordered" evidence="1">
    <location>
        <begin position="117"/>
        <end position="159"/>
    </location>
</feature>
<keyword evidence="4" id="KW-1185">Reference proteome</keyword>
<accession>A0AAD8Y0U1</accession>
<protein>
    <submittedName>
        <fullName evidence="3">Uncharacterized protein</fullName>
    </submittedName>
</protein>
<dbReference type="Proteomes" id="UP001224775">
    <property type="component" value="Unassembled WGS sequence"/>
</dbReference>
<reference evidence="3" key="1">
    <citation type="submission" date="2023-06" db="EMBL/GenBank/DDBJ databases">
        <title>Survivors Of The Sea: Transcriptome response of Skeletonema marinoi to long-term dormancy.</title>
        <authorList>
            <person name="Pinder M.I.M."/>
            <person name="Kourtchenko O."/>
            <person name="Robertson E.K."/>
            <person name="Larsson T."/>
            <person name="Maumus F."/>
            <person name="Osuna-Cruz C.M."/>
            <person name="Vancaester E."/>
            <person name="Stenow R."/>
            <person name="Vandepoele K."/>
            <person name="Ploug H."/>
            <person name="Bruchert V."/>
            <person name="Godhe A."/>
            <person name="Topel M."/>
        </authorList>
    </citation>
    <scope>NUCLEOTIDE SEQUENCE</scope>
    <source>
        <strain evidence="3">R05AC</strain>
    </source>
</reference>
<name>A0AAD8Y0U1_9STRA</name>
<dbReference type="EMBL" id="JATAAI010000027">
    <property type="protein sequence ID" value="KAK1736942.1"/>
    <property type="molecule type" value="Genomic_DNA"/>
</dbReference>
<dbReference type="AlphaFoldDB" id="A0AAD8Y0U1"/>
<evidence type="ECO:0000256" key="2">
    <source>
        <dbReference type="SAM" id="Phobius"/>
    </source>
</evidence>
<organism evidence="3 4">
    <name type="scientific">Skeletonema marinoi</name>
    <dbReference type="NCBI Taxonomy" id="267567"/>
    <lineage>
        <taxon>Eukaryota</taxon>
        <taxon>Sar</taxon>
        <taxon>Stramenopiles</taxon>
        <taxon>Ochrophyta</taxon>
        <taxon>Bacillariophyta</taxon>
        <taxon>Coscinodiscophyceae</taxon>
        <taxon>Thalassiosirophycidae</taxon>
        <taxon>Thalassiosirales</taxon>
        <taxon>Skeletonemataceae</taxon>
        <taxon>Skeletonema</taxon>
        <taxon>Skeletonema marinoi-dohrnii complex</taxon>
    </lineage>
</organism>
<keyword evidence="2" id="KW-0812">Transmembrane</keyword>
<keyword evidence="2" id="KW-0472">Membrane</keyword>
<sequence>MSVSECNAFCDKKLAAAASSSDASCPPNYLERSTSYDRTELNHQIIQDLVAYLEGLIGPSTLMLLLVGCFVAVMVYFLQRIVRALFFSSGPYVRTYYADEEREKMMMQNVSYYRSPTAATNRSTTTSTPSSSASRPPTASLSSQRNERNECENATQQQQQNNMCRRFAATMELTMLFISLYLRLLPGGVMATKHSHLLKVTI</sequence>
<evidence type="ECO:0000313" key="4">
    <source>
        <dbReference type="Proteomes" id="UP001224775"/>
    </source>
</evidence>
<proteinExistence type="predicted"/>
<comment type="caution">
    <text evidence="3">The sequence shown here is derived from an EMBL/GenBank/DDBJ whole genome shotgun (WGS) entry which is preliminary data.</text>
</comment>
<keyword evidence="2" id="KW-1133">Transmembrane helix</keyword>
<evidence type="ECO:0000313" key="3">
    <source>
        <dbReference type="EMBL" id="KAK1736942.1"/>
    </source>
</evidence>